<evidence type="ECO:0000256" key="5">
    <source>
        <dbReference type="ARBA" id="ARBA00022846"/>
    </source>
</evidence>
<comment type="subcellular location">
    <subcellularLocation>
        <location evidence="1">Cytoplasm</location>
        <location evidence="1">Cytoskeleton</location>
        <location evidence="1">Flagellum axoneme</location>
    </subcellularLocation>
</comment>
<proteinExistence type="inferred from homology"/>
<keyword evidence="9" id="KW-0175">Coiled coil</keyword>
<evidence type="ECO:0000256" key="9">
    <source>
        <dbReference type="SAM" id="Coils"/>
    </source>
</evidence>
<keyword evidence="3" id="KW-0963">Cytoplasm</keyword>
<protein>
    <recommendedName>
        <fullName evidence="11">Radial spoke protein 3</fullName>
    </recommendedName>
</protein>
<dbReference type="EMBL" id="HBFR01009395">
    <property type="protein sequence ID" value="CAD8879633.1"/>
    <property type="molecule type" value="Transcribed_RNA"/>
</dbReference>
<accession>A0A7S1FNI3</accession>
<keyword evidence="5" id="KW-0282">Flagellum</keyword>
<comment type="similarity">
    <text evidence="2">Belongs to the flagellar radial spoke RSP3 family.</text>
</comment>
<feature type="coiled-coil region" evidence="9">
    <location>
        <begin position="147"/>
        <end position="185"/>
    </location>
</feature>
<keyword evidence="7" id="KW-0206">Cytoskeleton</keyword>
<evidence type="ECO:0000256" key="8">
    <source>
        <dbReference type="ARBA" id="ARBA00023273"/>
    </source>
</evidence>
<keyword evidence="8" id="KW-0966">Cell projection</keyword>
<keyword evidence="4" id="KW-0597">Phosphoprotein</keyword>
<dbReference type="Pfam" id="PF06098">
    <property type="entry name" value="Radial_spoke_3"/>
    <property type="match status" value="1"/>
</dbReference>
<gene>
    <name evidence="10" type="ORF">CHYS00102_LOCUS6817</name>
</gene>
<evidence type="ECO:0000256" key="2">
    <source>
        <dbReference type="ARBA" id="ARBA00006737"/>
    </source>
</evidence>
<dbReference type="GO" id="GO:0005929">
    <property type="term" value="C:cilium"/>
    <property type="evidence" value="ECO:0007669"/>
    <property type="project" value="TreeGrafter"/>
</dbReference>
<dbReference type="PANTHER" id="PTHR21648:SF0">
    <property type="entry name" value="RADIAL SPOKE HEAD PROTEIN 3 HOMOLOG"/>
    <property type="match status" value="1"/>
</dbReference>
<sequence>MFDIQEIRDCSEENHAHKATFYQLRRQNTRVRRNKKAVAKTHLSPINNRHNLEIQTTSLLEPLDYEPPVLNEVATQYDATVEPNKFPEILGSSKFSQDRSTQIERGDLFNFEVEIGPILDALVGKVLSLSLKEAREAAELSAIRKRRKEFEMMRDIELKELKVLEEEARKRFEEKQCKIRQEQQHYLVLKELKERIAAKEFAADFFSEVCSELFATSSENEK</sequence>
<evidence type="ECO:0000256" key="1">
    <source>
        <dbReference type="ARBA" id="ARBA00004611"/>
    </source>
</evidence>
<reference evidence="10" key="1">
    <citation type="submission" date="2021-01" db="EMBL/GenBank/DDBJ databases">
        <authorList>
            <person name="Corre E."/>
            <person name="Pelletier E."/>
            <person name="Niang G."/>
            <person name="Scheremetjew M."/>
            <person name="Finn R."/>
            <person name="Kale V."/>
            <person name="Holt S."/>
            <person name="Cochrane G."/>
            <person name="Meng A."/>
            <person name="Brown T."/>
            <person name="Cohen L."/>
        </authorList>
    </citation>
    <scope>NUCLEOTIDE SEQUENCE</scope>
    <source>
        <strain evidence="10">308</strain>
    </source>
</reference>
<dbReference type="PANTHER" id="PTHR21648">
    <property type="entry name" value="FLAGELLAR RADIAL SPOKE PROTEIN 3"/>
    <property type="match status" value="1"/>
</dbReference>
<dbReference type="InterPro" id="IPR009290">
    <property type="entry name" value="Radial_spoke_3"/>
</dbReference>
<name>A0A7S1FNI3_9STRA</name>
<keyword evidence="6" id="KW-0969">Cilium</keyword>
<evidence type="ECO:0000313" key="10">
    <source>
        <dbReference type="EMBL" id="CAD8879633.1"/>
    </source>
</evidence>
<evidence type="ECO:0000256" key="4">
    <source>
        <dbReference type="ARBA" id="ARBA00022553"/>
    </source>
</evidence>
<evidence type="ECO:0000256" key="7">
    <source>
        <dbReference type="ARBA" id="ARBA00023212"/>
    </source>
</evidence>
<dbReference type="AlphaFoldDB" id="A0A7S1FNI3"/>
<evidence type="ECO:0000256" key="6">
    <source>
        <dbReference type="ARBA" id="ARBA00023069"/>
    </source>
</evidence>
<evidence type="ECO:0008006" key="11">
    <source>
        <dbReference type="Google" id="ProtNLM"/>
    </source>
</evidence>
<organism evidence="10">
    <name type="scientific">Corethron hystrix</name>
    <dbReference type="NCBI Taxonomy" id="216773"/>
    <lineage>
        <taxon>Eukaryota</taxon>
        <taxon>Sar</taxon>
        <taxon>Stramenopiles</taxon>
        <taxon>Ochrophyta</taxon>
        <taxon>Bacillariophyta</taxon>
        <taxon>Coscinodiscophyceae</taxon>
        <taxon>Corethrophycidae</taxon>
        <taxon>Corethrales</taxon>
        <taxon>Corethraceae</taxon>
        <taxon>Corethron</taxon>
    </lineage>
</organism>
<evidence type="ECO:0000256" key="3">
    <source>
        <dbReference type="ARBA" id="ARBA00022490"/>
    </source>
</evidence>